<dbReference type="Gene3D" id="3.40.50.300">
    <property type="entry name" value="P-loop containing nucleotide triphosphate hydrolases"/>
    <property type="match status" value="1"/>
</dbReference>
<evidence type="ECO:0000256" key="3">
    <source>
        <dbReference type="ARBA" id="ARBA00022649"/>
    </source>
</evidence>
<keyword evidence="5" id="KW-0067">ATP-binding</keyword>
<evidence type="ECO:0000256" key="1">
    <source>
        <dbReference type="ARBA" id="ARBA00009104"/>
    </source>
</evidence>
<comment type="caution">
    <text evidence="8">The sequence shown here is derived from an EMBL/GenBank/DDBJ whole genome shotgun (WGS) entry which is preliminary data.</text>
</comment>
<keyword evidence="4" id="KW-0547">Nucleotide-binding</keyword>
<evidence type="ECO:0000256" key="7">
    <source>
        <dbReference type="ARBA" id="ARBA00048178"/>
    </source>
</evidence>
<dbReference type="EC" id="2.7.1.176" evidence="2"/>
<evidence type="ECO:0000256" key="4">
    <source>
        <dbReference type="ARBA" id="ARBA00022741"/>
    </source>
</evidence>
<dbReference type="RefSeq" id="WP_014123851.1">
    <property type="nucleotide sequence ID" value="NZ_BDEC01000222.1"/>
</dbReference>
<evidence type="ECO:0000313" key="9">
    <source>
        <dbReference type="Proteomes" id="UP000236214"/>
    </source>
</evidence>
<dbReference type="Proteomes" id="UP000236214">
    <property type="component" value="Unassembled WGS sequence"/>
</dbReference>
<evidence type="ECO:0000256" key="2">
    <source>
        <dbReference type="ARBA" id="ARBA00011963"/>
    </source>
</evidence>
<comment type="catalytic activity">
    <reaction evidence="7">
        <text>UDP-N-acetyl-alpha-D-glucosamine + ATP = UDP-N-acetyl-alpha-D-glucosamine 3'-phosphate + ADP + H(+)</text>
        <dbReference type="Rhea" id="RHEA:32671"/>
        <dbReference type="ChEBI" id="CHEBI:15378"/>
        <dbReference type="ChEBI" id="CHEBI:30616"/>
        <dbReference type="ChEBI" id="CHEBI:57705"/>
        <dbReference type="ChEBI" id="CHEBI:64353"/>
        <dbReference type="ChEBI" id="CHEBI:456216"/>
        <dbReference type="EC" id="2.7.1.176"/>
    </reaction>
</comment>
<keyword evidence="9" id="KW-1185">Reference proteome</keyword>
<sequence length="77" mass="9130">MDGTFAIDKSLENVKRAVKRDYDTSTYYVYQNLFIARAFTQLRQQTEGRYVPKAKLIKSYFNSRKNVKKVMKPLKTK</sequence>
<accession>A0A2H6D8K7</accession>
<dbReference type="GeneID" id="69056085"/>
<evidence type="ECO:0000256" key="6">
    <source>
        <dbReference type="ARBA" id="ARBA00032897"/>
    </source>
</evidence>
<comment type="similarity">
    <text evidence="1">Belongs to the zeta toxin family.</text>
</comment>
<evidence type="ECO:0000313" key="8">
    <source>
        <dbReference type="EMBL" id="GBD69433.1"/>
    </source>
</evidence>
<proteinExistence type="inferred from homology"/>
<name>A0A2H6D8K7_TETHA</name>
<dbReference type="GO" id="GO:0005524">
    <property type="term" value="F:ATP binding"/>
    <property type="evidence" value="ECO:0007669"/>
    <property type="project" value="UniProtKB-KW"/>
</dbReference>
<dbReference type="EMBL" id="BDEC01000222">
    <property type="protein sequence ID" value="GBD69433.1"/>
    <property type="molecule type" value="Genomic_DNA"/>
</dbReference>
<dbReference type="GO" id="GO:0016301">
    <property type="term" value="F:kinase activity"/>
    <property type="evidence" value="ECO:0007669"/>
    <property type="project" value="InterPro"/>
</dbReference>
<keyword evidence="3" id="KW-1277">Toxin-antitoxin system</keyword>
<dbReference type="Pfam" id="PF06414">
    <property type="entry name" value="Zeta_toxin"/>
    <property type="match status" value="1"/>
</dbReference>
<organism evidence="8 9">
    <name type="scientific">Tetragenococcus halophilus subsp. halophilus</name>
    <dbReference type="NCBI Taxonomy" id="1513897"/>
    <lineage>
        <taxon>Bacteria</taxon>
        <taxon>Bacillati</taxon>
        <taxon>Bacillota</taxon>
        <taxon>Bacilli</taxon>
        <taxon>Lactobacillales</taxon>
        <taxon>Enterococcaceae</taxon>
        <taxon>Tetragenococcus</taxon>
    </lineage>
</organism>
<dbReference type="AlphaFoldDB" id="A0A2H6D8K7"/>
<dbReference type="InterPro" id="IPR027417">
    <property type="entry name" value="P-loop_NTPase"/>
</dbReference>
<gene>
    <name evidence="8" type="ORF">TEHN7118_2239</name>
</gene>
<dbReference type="InterPro" id="IPR010488">
    <property type="entry name" value="Zeta_toxin_domain"/>
</dbReference>
<protein>
    <recommendedName>
        <fullName evidence="6">UDP-N-acetylglucosamine kinase</fullName>
        <ecNumber evidence="2">2.7.1.176</ecNumber>
    </recommendedName>
    <alternativeName>
        <fullName evidence="6">UDP-N-acetylglucosamine kinase</fullName>
    </alternativeName>
</protein>
<evidence type="ECO:0000256" key="5">
    <source>
        <dbReference type="ARBA" id="ARBA00022840"/>
    </source>
</evidence>
<reference evidence="8 9" key="1">
    <citation type="submission" date="2016-05" db="EMBL/GenBank/DDBJ databases">
        <title>Whole genome sequencing of Tetragenococcus halophilus subsp. halophilus NISL 7118.</title>
        <authorList>
            <person name="Shiwa Y."/>
            <person name="Nishimura I."/>
            <person name="Yoshikawa H."/>
            <person name="Koyama Y."/>
            <person name="Oguma T."/>
        </authorList>
    </citation>
    <scope>NUCLEOTIDE SEQUENCE [LARGE SCALE GENOMIC DNA]</scope>
    <source>
        <strain evidence="8 9">NISL 7118</strain>
    </source>
</reference>